<name>A0A1C3RKG4_9PROT</name>
<evidence type="ECO:0000313" key="2">
    <source>
        <dbReference type="EMBL" id="SCA57735.1"/>
    </source>
</evidence>
<accession>A0A1C3RKG4</accession>
<dbReference type="Gene3D" id="3.40.190.10">
    <property type="entry name" value="Periplasmic binding protein-like II"/>
    <property type="match status" value="2"/>
</dbReference>
<dbReference type="Proteomes" id="UP000231658">
    <property type="component" value="Unassembled WGS sequence"/>
</dbReference>
<evidence type="ECO:0000256" key="1">
    <source>
        <dbReference type="SAM" id="SignalP"/>
    </source>
</evidence>
<dbReference type="RefSeq" id="WP_069189755.1">
    <property type="nucleotide sequence ID" value="NZ_FLYE01000046.1"/>
</dbReference>
<gene>
    <name evidence="2" type="ORF">MTBPR1_70007</name>
</gene>
<organism evidence="2 3">
    <name type="scientific">Candidatus Terasakiella magnetica</name>
    <dbReference type="NCBI Taxonomy" id="1867952"/>
    <lineage>
        <taxon>Bacteria</taxon>
        <taxon>Pseudomonadati</taxon>
        <taxon>Pseudomonadota</taxon>
        <taxon>Alphaproteobacteria</taxon>
        <taxon>Rhodospirillales</taxon>
        <taxon>Terasakiellaceae</taxon>
        <taxon>Terasakiella</taxon>
    </lineage>
</organism>
<reference evidence="2 3" key="1">
    <citation type="submission" date="2016-07" db="EMBL/GenBank/DDBJ databases">
        <authorList>
            <person name="Lefevre C.T."/>
        </authorList>
    </citation>
    <scope>NUCLEOTIDE SEQUENCE [LARGE SCALE GENOMIC DNA]</scope>
    <source>
        <strain evidence="2">PR1</strain>
    </source>
</reference>
<evidence type="ECO:0000313" key="3">
    <source>
        <dbReference type="Proteomes" id="UP000231658"/>
    </source>
</evidence>
<protein>
    <submittedName>
        <fullName evidence="2">Uncharacterized protein</fullName>
    </submittedName>
</protein>
<dbReference type="PANTHER" id="PTHR38834:SF3">
    <property type="entry name" value="SOLUTE-BINDING PROTEIN FAMILY 3_N-TERMINAL DOMAIN-CONTAINING PROTEIN"/>
    <property type="match status" value="1"/>
</dbReference>
<keyword evidence="3" id="KW-1185">Reference proteome</keyword>
<feature type="signal peptide" evidence="1">
    <location>
        <begin position="1"/>
        <end position="21"/>
    </location>
</feature>
<dbReference type="STRING" id="1867952.MTBPR1_70007"/>
<keyword evidence="1" id="KW-0732">Signal</keyword>
<dbReference type="PANTHER" id="PTHR38834">
    <property type="entry name" value="PERIPLASMIC SUBSTRATE BINDING PROTEIN FAMILY 3"/>
    <property type="match status" value="1"/>
</dbReference>
<dbReference type="EMBL" id="FLYE01000046">
    <property type="protein sequence ID" value="SCA57735.1"/>
    <property type="molecule type" value="Genomic_DNA"/>
</dbReference>
<dbReference type="AlphaFoldDB" id="A0A1C3RKG4"/>
<dbReference type="OrthoDB" id="8587856at2"/>
<feature type="chain" id="PRO_5008680857" evidence="1">
    <location>
        <begin position="22"/>
        <end position="251"/>
    </location>
</feature>
<sequence length="251" mass="28817">MLKSFTTLFISLWFCTFTVQAEDVDVRVFYSDIAGMSMEGDQQKGMGRELLETALNAAGLSYETRFLPWSRLLKTASRDPKALMLPLGRTEQREKSYRWIRPIFEAEIGFVSLFQPIDDFETAKSLSSIGVWKDTFFETILVKKGFKNLAHFNDDEQLGKLFLTGRTGAWYGELNESRYRLKSYQDQNDLKELEIYFGKPVTAIQAWLVAGKEFDPVKSEKINAALNALYLSGFADELYAKYYDFDTGNSH</sequence>
<proteinExistence type="predicted"/>
<dbReference type="SUPFAM" id="SSF53850">
    <property type="entry name" value="Periplasmic binding protein-like II"/>
    <property type="match status" value="1"/>
</dbReference>